<gene>
    <name evidence="3" type="ORF">QYE76_009221</name>
</gene>
<feature type="compositionally biased region" description="Low complexity" evidence="2">
    <location>
        <begin position="105"/>
        <end position="115"/>
    </location>
</feature>
<name>A0AAD8X3D8_LOLMU</name>
<sequence length="285" mass="29738">MSGAPGAPLPAPAPSALSSSTAGPNPGDWLASTTTKRDEKKAQSLGLISSEEGNVILPAVEEAEALPLKRPSGGFADEDDLYDLDEGFIEPPPKKTKTSTVLPNPAASEASAPAAVPTTQMSTASSLSKGKDTPSTAAAATPPPGKPDLRAVISSLETFASQYTSLEVDKAQLQKEVKSSSSKLDGAIKMATEARQEVDSLKEELEGLKKRLKDEEASRLTAEARMIEKDDLLRQSSLALLKAGDIPVEALDKLPNNSPANALSMTLASHQLVQDLLQKGKGAMA</sequence>
<reference evidence="3" key="1">
    <citation type="submission" date="2023-07" db="EMBL/GenBank/DDBJ databases">
        <title>A chromosome-level genome assembly of Lolium multiflorum.</title>
        <authorList>
            <person name="Chen Y."/>
            <person name="Copetti D."/>
            <person name="Kolliker R."/>
            <person name="Studer B."/>
        </authorList>
    </citation>
    <scope>NUCLEOTIDE SEQUENCE</scope>
    <source>
        <strain evidence="3">02402/16</strain>
        <tissue evidence="3">Leaf</tissue>
    </source>
</reference>
<keyword evidence="1" id="KW-0175">Coiled coil</keyword>
<evidence type="ECO:0000313" key="4">
    <source>
        <dbReference type="Proteomes" id="UP001231189"/>
    </source>
</evidence>
<feature type="compositionally biased region" description="Polar residues" evidence="2">
    <location>
        <begin position="117"/>
        <end position="128"/>
    </location>
</feature>
<feature type="region of interest" description="Disordered" evidence="2">
    <location>
        <begin position="1"/>
        <end position="149"/>
    </location>
</feature>
<organism evidence="3 4">
    <name type="scientific">Lolium multiflorum</name>
    <name type="common">Italian ryegrass</name>
    <name type="synonym">Lolium perenne subsp. multiflorum</name>
    <dbReference type="NCBI Taxonomy" id="4521"/>
    <lineage>
        <taxon>Eukaryota</taxon>
        <taxon>Viridiplantae</taxon>
        <taxon>Streptophyta</taxon>
        <taxon>Embryophyta</taxon>
        <taxon>Tracheophyta</taxon>
        <taxon>Spermatophyta</taxon>
        <taxon>Magnoliopsida</taxon>
        <taxon>Liliopsida</taxon>
        <taxon>Poales</taxon>
        <taxon>Poaceae</taxon>
        <taxon>BOP clade</taxon>
        <taxon>Pooideae</taxon>
        <taxon>Poodae</taxon>
        <taxon>Poeae</taxon>
        <taxon>Poeae Chloroplast Group 2 (Poeae type)</taxon>
        <taxon>Loliodinae</taxon>
        <taxon>Loliinae</taxon>
        <taxon>Lolium</taxon>
    </lineage>
</organism>
<dbReference type="EMBL" id="JAUUTY010000001">
    <property type="protein sequence ID" value="KAK1692524.1"/>
    <property type="molecule type" value="Genomic_DNA"/>
</dbReference>
<accession>A0AAD8X3D8</accession>
<dbReference type="Proteomes" id="UP001231189">
    <property type="component" value="Unassembled WGS sequence"/>
</dbReference>
<feature type="coiled-coil region" evidence="1">
    <location>
        <begin position="156"/>
        <end position="225"/>
    </location>
</feature>
<feature type="compositionally biased region" description="Acidic residues" evidence="2">
    <location>
        <begin position="76"/>
        <end position="88"/>
    </location>
</feature>
<evidence type="ECO:0000313" key="3">
    <source>
        <dbReference type="EMBL" id="KAK1692524.1"/>
    </source>
</evidence>
<comment type="caution">
    <text evidence="3">The sequence shown here is derived from an EMBL/GenBank/DDBJ whole genome shotgun (WGS) entry which is preliminary data.</text>
</comment>
<protein>
    <submittedName>
        <fullName evidence="3">Uncharacterized protein</fullName>
    </submittedName>
</protein>
<keyword evidence="4" id="KW-1185">Reference proteome</keyword>
<evidence type="ECO:0000256" key="2">
    <source>
        <dbReference type="SAM" id="MobiDB-lite"/>
    </source>
</evidence>
<dbReference type="AlphaFoldDB" id="A0AAD8X3D8"/>
<proteinExistence type="predicted"/>
<evidence type="ECO:0000256" key="1">
    <source>
        <dbReference type="SAM" id="Coils"/>
    </source>
</evidence>